<keyword evidence="5" id="KW-1015">Disulfide bond</keyword>
<dbReference type="OrthoDB" id="6271941at2759"/>
<feature type="signal peptide" evidence="7">
    <location>
        <begin position="1"/>
        <end position="21"/>
    </location>
</feature>
<dbReference type="GO" id="GO:0005615">
    <property type="term" value="C:extracellular space"/>
    <property type="evidence" value="ECO:0007669"/>
    <property type="project" value="TreeGrafter"/>
</dbReference>
<dbReference type="SMART" id="SM00034">
    <property type="entry name" value="CLECT"/>
    <property type="match status" value="1"/>
</dbReference>
<dbReference type="Gene3D" id="3.10.100.10">
    <property type="entry name" value="Mannose-Binding Protein A, subunit A"/>
    <property type="match status" value="1"/>
</dbReference>
<dbReference type="Proteomes" id="UP000242188">
    <property type="component" value="Unassembled WGS sequence"/>
</dbReference>
<gene>
    <name evidence="9" type="ORF">KP79_PYT20056</name>
</gene>
<accession>A0A210Q262</accession>
<dbReference type="PANTHER" id="PTHR22799:SF1">
    <property type="entry name" value="C-TYPE LECTIN DOMAIN FAMILY 11 MEMBER A"/>
    <property type="match status" value="1"/>
</dbReference>
<dbReference type="CDD" id="cd00037">
    <property type="entry name" value="CLECT"/>
    <property type="match status" value="1"/>
</dbReference>
<protein>
    <submittedName>
        <fullName evidence="9">C-type lectin domain family 4 member K</fullName>
    </submittedName>
</protein>
<dbReference type="Pfam" id="PF00059">
    <property type="entry name" value="Lectin_C"/>
    <property type="match status" value="1"/>
</dbReference>
<dbReference type="InterPro" id="IPR001304">
    <property type="entry name" value="C-type_lectin-like"/>
</dbReference>
<feature type="coiled-coil region" evidence="6">
    <location>
        <begin position="66"/>
        <end position="100"/>
    </location>
</feature>
<comment type="subcellular location">
    <subcellularLocation>
        <location evidence="1">Secreted</location>
    </subcellularLocation>
</comment>
<dbReference type="AlphaFoldDB" id="A0A210Q262"/>
<dbReference type="PROSITE" id="PS50041">
    <property type="entry name" value="C_TYPE_LECTIN_2"/>
    <property type="match status" value="1"/>
</dbReference>
<organism evidence="9 10">
    <name type="scientific">Mizuhopecten yessoensis</name>
    <name type="common">Japanese scallop</name>
    <name type="synonym">Patinopecten yessoensis</name>
    <dbReference type="NCBI Taxonomy" id="6573"/>
    <lineage>
        <taxon>Eukaryota</taxon>
        <taxon>Metazoa</taxon>
        <taxon>Spiralia</taxon>
        <taxon>Lophotrochozoa</taxon>
        <taxon>Mollusca</taxon>
        <taxon>Bivalvia</taxon>
        <taxon>Autobranchia</taxon>
        <taxon>Pteriomorphia</taxon>
        <taxon>Pectinida</taxon>
        <taxon>Pectinoidea</taxon>
        <taxon>Pectinidae</taxon>
        <taxon>Mizuhopecten</taxon>
    </lineage>
</organism>
<evidence type="ECO:0000256" key="6">
    <source>
        <dbReference type="SAM" id="Coils"/>
    </source>
</evidence>
<dbReference type="PANTHER" id="PTHR22799">
    <property type="entry name" value="TETRANECTIN-RELATED"/>
    <property type="match status" value="1"/>
</dbReference>
<evidence type="ECO:0000256" key="4">
    <source>
        <dbReference type="ARBA" id="ARBA00022734"/>
    </source>
</evidence>
<feature type="domain" description="C-type lectin" evidence="8">
    <location>
        <begin position="117"/>
        <end position="235"/>
    </location>
</feature>
<evidence type="ECO:0000259" key="8">
    <source>
        <dbReference type="PROSITE" id="PS50041"/>
    </source>
</evidence>
<dbReference type="GO" id="GO:0008083">
    <property type="term" value="F:growth factor activity"/>
    <property type="evidence" value="ECO:0007669"/>
    <property type="project" value="TreeGrafter"/>
</dbReference>
<evidence type="ECO:0000256" key="7">
    <source>
        <dbReference type="SAM" id="SignalP"/>
    </source>
</evidence>
<keyword evidence="4 9" id="KW-0430">Lectin</keyword>
<evidence type="ECO:0000256" key="3">
    <source>
        <dbReference type="ARBA" id="ARBA00022729"/>
    </source>
</evidence>
<dbReference type="InterPro" id="IPR016187">
    <property type="entry name" value="CTDL_fold"/>
</dbReference>
<dbReference type="SUPFAM" id="SSF56436">
    <property type="entry name" value="C-type lectin-like"/>
    <property type="match status" value="1"/>
</dbReference>
<dbReference type="InterPro" id="IPR016186">
    <property type="entry name" value="C-type_lectin-like/link_sf"/>
</dbReference>
<comment type="caution">
    <text evidence="9">The sequence shown here is derived from an EMBL/GenBank/DDBJ whole genome shotgun (WGS) entry which is preliminary data.</text>
</comment>
<name>A0A210Q262_MIZYE</name>
<evidence type="ECO:0000256" key="5">
    <source>
        <dbReference type="ARBA" id="ARBA00023157"/>
    </source>
</evidence>
<evidence type="ECO:0000313" key="9">
    <source>
        <dbReference type="EMBL" id="OWF42812.1"/>
    </source>
</evidence>
<dbReference type="GO" id="GO:0030246">
    <property type="term" value="F:carbohydrate binding"/>
    <property type="evidence" value="ECO:0007669"/>
    <property type="project" value="UniProtKB-KW"/>
</dbReference>
<dbReference type="EMBL" id="NEDP02005220">
    <property type="protein sequence ID" value="OWF42812.1"/>
    <property type="molecule type" value="Genomic_DNA"/>
</dbReference>
<feature type="chain" id="PRO_5012668084" evidence="7">
    <location>
        <begin position="22"/>
        <end position="243"/>
    </location>
</feature>
<sequence length="243" mass="28004">MESTRCLYILVSFFLISVTQQQALFTETQQQQLKDDKLLRKISEQLWPLVDEYATHEFNNAMFELRQTFLTEIDQLSDEINNLAEQAAQVEEAMKNMTRGHGVLGCPKVTGGYYHLVGQNCYMFNDVKKTWYEAKEWCVLNKGHLARPTTFDINQYLKNECRVRGKQYWIGGHDTVQEGVWLWDNGDPIPSIAMDWAPGEPNNYGSGQDCLGIGQDQAKQWDDKSCNHNLEFACQTAAVYQLR</sequence>
<evidence type="ECO:0000313" key="10">
    <source>
        <dbReference type="Proteomes" id="UP000242188"/>
    </source>
</evidence>
<evidence type="ECO:0000256" key="1">
    <source>
        <dbReference type="ARBA" id="ARBA00004613"/>
    </source>
</evidence>
<dbReference type="InterPro" id="IPR018378">
    <property type="entry name" value="C-type_lectin_CS"/>
</dbReference>
<proteinExistence type="predicted"/>
<keyword evidence="6" id="KW-0175">Coiled coil</keyword>
<dbReference type="InterPro" id="IPR051663">
    <property type="entry name" value="CLec_Tetranectin-domain"/>
</dbReference>
<keyword evidence="3 7" id="KW-0732">Signal</keyword>
<keyword evidence="10" id="KW-1185">Reference proteome</keyword>
<dbReference type="PROSITE" id="PS00615">
    <property type="entry name" value="C_TYPE_LECTIN_1"/>
    <property type="match status" value="1"/>
</dbReference>
<evidence type="ECO:0000256" key="2">
    <source>
        <dbReference type="ARBA" id="ARBA00022525"/>
    </source>
</evidence>
<keyword evidence="2" id="KW-0964">Secreted</keyword>
<reference evidence="9 10" key="1">
    <citation type="journal article" date="2017" name="Nat. Ecol. Evol.">
        <title>Scallop genome provides insights into evolution of bilaterian karyotype and development.</title>
        <authorList>
            <person name="Wang S."/>
            <person name="Zhang J."/>
            <person name="Jiao W."/>
            <person name="Li J."/>
            <person name="Xun X."/>
            <person name="Sun Y."/>
            <person name="Guo X."/>
            <person name="Huan P."/>
            <person name="Dong B."/>
            <person name="Zhang L."/>
            <person name="Hu X."/>
            <person name="Sun X."/>
            <person name="Wang J."/>
            <person name="Zhao C."/>
            <person name="Wang Y."/>
            <person name="Wang D."/>
            <person name="Huang X."/>
            <person name="Wang R."/>
            <person name="Lv J."/>
            <person name="Li Y."/>
            <person name="Zhang Z."/>
            <person name="Liu B."/>
            <person name="Lu W."/>
            <person name="Hui Y."/>
            <person name="Liang J."/>
            <person name="Zhou Z."/>
            <person name="Hou R."/>
            <person name="Li X."/>
            <person name="Liu Y."/>
            <person name="Li H."/>
            <person name="Ning X."/>
            <person name="Lin Y."/>
            <person name="Zhao L."/>
            <person name="Xing Q."/>
            <person name="Dou J."/>
            <person name="Li Y."/>
            <person name="Mao J."/>
            <person name="Guo H."/>
            <person name="Dou H."/>
            <person name="Li T."/>
            <person name="Mu C."/>
            <person name="Jiang W."/>
            <person name="Fu Q."/>
            <person name="Fu X."/>
            <person name="Miao Y."/>
            <person name="Liu J."/>
            <person name="Yu Q."/>
            <person name="Li R."/>
            <person name="Liao H."/>
            <person name="Li X."/>
            <person name="Kong Y."/>
            <person name="Jiang Z."/>
            <person name="Chourrout D."/>
            <person name="Li R."/>
            <person name="Bao Z."/>
        </authorList>
    </citation>
    <scope>NUCLEOTIDE SEQUENCE [LARGE SCALE GENOMIC DNA]</scope>
    <source>
        <strain evidence="9 10">PY_sf001</strain>
    </source>
</reference>